<dbReference type="AlphaFoldDB" id="A0A0C3E7G2"/>
<reference evidence="3" key="2">
    <citation type="submission" date="2015-01" db="EMBL/GenBank/DDBJ databases">
        <title>Evolutionary Origins and Diversification of the Mycorrhizal Mutualists.</title>
        <authorList>
            <consortium name="DOE Joint Genome Institute"/>
            <consortium name="Mycorrhizal Genomics Consortium"/>
            <person name="Kohler A."/>
            <person name="Kuo A."/>
            <person name="Nagy L.G."/>
            <person name="Floudas D."/>
            <person name="Copeland A."/>
            <person name="Barry K.W."/>
            <person name="Cichocki N."/>
            <person name="Veneault-Fourrey C."/>
            <person name="LaButti K."/>
            <person name="Lindquist E.A."/>
            <person name="Lipzen A."/>
            <person name="Lundell T."/>
            <person name="Morin E."/>
            <person name="Murat C."/>
            <person name="Riley R."/>
            <person name="Ohm R."/>
            <person name="Sun H."/>
            <person name="Tunlid A."/>
            <person name="Henrissat B."/>
            <person name="Grigoriev I.V."/>
            <person name="Hibbett D.S."/>
            <person name="Martin F."/>
        </authorList>
    </citation>
    <scope>NUCLEOTIDE SEQUENCE [LARGE SCALE GENOMIC DNA]</scope>
    <source>
        <strain evidence="3">Foug A</strain>
    </source>
</reference>
<gene>
    <name evidence="2" type="ORF">SCLCIDRAFT_675735</name>
</gene>
<dbReference type="HOGENOM" id="CLU_147560_0_0_1"/>
<evidence type="ECO:0000313" key="2">
    <source>
        <dbReference type="EMBL" id="KIM63956.1"/>
    </source>
</evidence>
<evidence type="ECO:0000256" key="1">
    <source>
        <dbReference type="SAM" id="MobiDB-lite"/>
    </source>
</evidence>
<name>A0A0C3E7G2_9AGAM</name>
<organism evidence="2 3">
    <name type="scientific">Scleroderma citrinum Foug A</name>
    <dbReference type="NCBI Taxonomy" id="1036808"/>
    <lineage>
        <taxon>Eukaryota</taxon>
        <taxon>Fungi</taxon>
        <taxon>Dikarya</taxon>
        <taxon>Basidiomycota</taxon>
        <taxon>Agaricomycotina</taxon>
        <taxon>Agaricomycetes</taxon>
        <taxon>Agaricomycetidae</taxon>
        <taxon>Boletales</taxon>
        <taxon>Sclerodermatineae</taxon>
        <taxon>Sclerodermataceae</taxon>
        <taxon>Scleroderma</taxon>
    </lineage>
</organism>
<evidence type="ECO:0000313" key="3">
    <source>
        <dbReference type="Proteomes" id="UP000053989"/>
    </source>
</evidence>
<feature type="region of interest" description="Disordered" evidence="1">
    <location>
        <begin position="128"/>
        <end position="148"/>
    </location>
</feature>
<dbReference type="Proteomes" id="UP000053989">
    <property type="component" value="Unassembled WGS sequence"/>
</dbReference>
<dbReference type="EMBL" id="KN822031">
    <property type="protein sequence ID" value="KIM63956.1"/>
    <property type="molecule type" value="Genomic_DNA"/>
</dbReference>
<keyword evidence="3" id="KW-1185">Reference proteome</keyword>
<reference evidence="2 3" key="1">
    <citation type="submission" date="2014-04" db="EMBL/GenBank/DDBJ databases">
        <authorList>
            <consortium name="DOE Joint Genome Institute"/>
            <person name="Kuo A."/>
            <person name="Kohler A."/>
            <person name="Nagy L.G."/>
            <person name="Floudas D."/>
            <person name="Copeland A."/>
            <person name="Barry K.W."/>
            <person name="Cichocki N."/>
            <person name="Veneault-Fourrey C."/>
            <person name="LaButti K."/>
            <person name="Lindquist E.A."/>
            <person name="Lipzen A."/>
            <person name="Lundell T."/>
            <person name="Morin E."/>
            <person name="Murat C."/>
            <person name="Sun H."/>
            <person name="Tunlid A."/>
            <person name="Henrissat B."/>
            <person name="Grigoriev I.V."/>
            <person name="Hibbett D.S."/>
            <person name="Martin F."/>
            <person name="Nordberg H.P."/>
            <person name="Cantor M.N."/>
            <person name="Hua S.X."/>
        </authorList>
    </citation>
    <scope>NUCLEOTIDE SEQUENCE [LARGE SCALE GENOMIC DNA]</scope>
    <source>
        <strain evidence="2 3">Foug A</strain>
    </source>
</reference>
<accession>A0A0C3E7G2</accession>
<dbReference type="InParanoid" id="A0A0C3E7G2"/>
<proteinExistence type="predicted"/>
<protein>
    <submittedName>
        <fullName evidence="2">Uncharacterized protein</fullName>
    </submittedName>
</protein>
<sequence>MSSTSLTFTWLPVVSSRNSSPDRSSDTEPAILFRCQTNGFATLYKGVVMFEPGWRRSGGHCTILVTRYLLVSRVEHEVNNDLRSSLLGSDSISGLYKFRRRKFVGFRANIRPIENISCCLGVMSTIKESGSGSEKRFPSQQNSLDSVK</sequence>